<dbReference type="PANTHER" id="PTHR10015">
    <property type="entry name" value="HEAT SHOCK TRANSCRIPTION FACTOR"/>
    <property type="match status" value="1"/>
</dbReference>
<feature type="compositionally biased region" description="Basic and acidic residues" evidence="8">
    <location>
        <begin position="1"/>
        <end position="10"/>
    </location>
</feature>
<dbReference type="AlphaFoldDB" id="A0A5C3KFG6"/>
<dbReference type="EMBL" id="ML210373">
    <property type="protein sequence ID" value="TFK18869.1"/>
    <property type="molecule type" value="Genomic_DNA"/>
</dbReference>
<evidence type="ECO:0000256" key="4">
    <source>
        <dbReference type="ARBA" id="ARBA00023163"/>
    </source>
</evidence>
<feature type="compositionally biased region" description="Low complexity" evidence="8">
    <location>
        <begin position="192"/>
        <end position="202"/>
    </location>
</feature>
<evidence type="ECO:0000256" key="3">
    <source>
        <dbReference type="ARBA" id="ARBA00023125"/>
    </source>
</evidence>
<dbReference type="OrthoDB" id="60033at2759"/>
<evidence type="ECO:0000256" key="5">
    <source>
        <dbReference type="ARBA" id="ARBA00023242"/>
    </source>
</evidence>
<dbReference type="GO" id="GO:0043565">
    <property type="term" value="F:sequence-specific DNA binding"/>
    <property type="evidence" value="ECO:0007669"/>
    <property type="project" value="InterPro"/>
</dbReference>
<dbReference type="GO" id="GO:0005634">
    <property type="term" value="C:nucleus"/>
    <property type="evidence" value="ECO:0007669"/>
    <property type="project" value="UniProtKB-SubCell"/>
</dbReference>
<reference evidence="11 12" key="1">
    <citation type="journal article" date="2019" name="Nat. Ecol. Evol.">
        <title>Megaphylogeny resolves global patterns of mushroom evolution.</title>
        <authorList>
            <person name="Varga T."/>
            <person name="Krizsan K."/>
            <person name="Foldi C."/>
            <person name="Dima B."/>
            <person name="Sanchez-Garcia M."/>
            <person name="Sanchez-Ramirez S."/>
            <person name="Szollosi G.J."/>
            <person name="Szarkandi J.G."/>
            <person name="Papp V."/>
            <person name="Albert L."/>
            <person name="Andreopoulos W."/>
            <person name="Angelini C."/>
            <person name="Antonin V."/>
            <person name="Barry K.W."/>
            <person name="Bougher N.L."/>
            <person name="Buchanan P."/>
            <person name="Buyck B."/>
            <person name="Bense V."/>
            <person name="Catcheside P."/>
            <person name="Chovatia M."/>
            <person name="Cooper J."/>
            <person name="Damon W."/>
            <person name="Desjardin D."/>
            <person name="Finy P."/>
            <person name="Geml J."/>
            <person name="Haridas S."/>
            <person name="Hughes K."/>
            <person name="Justo A."/>
            <person name="Karasinski D."/>
            <person name="Kautmanova I."/>
            <person name="Kiss B."/>
            <person name="Kocsube S."/>
            <person name="Kotiranta H."/>
            <person name="LaButti K.M."/>
            <person name="Lechner B.E."/>
            <person name="Liimatainen K."/>
            <person name="Lipzen A."/>
            <person name="Lukacs Z."/>
            <person name="Mihaltcheva S."/>
            <person name="Morgado L.N."/>
            <person name="Niskanen T."/>
            <person name="Noordeloos M.E."/>
            <person name="Ohm R.A."/>
            <person name="Ortiz-Santana B."/>
            <person name="Ovrebo C."/>
            <person name="Racz N."/>
            <person name="Riley R."/>
            <person name="Savchenko A."/>
            <person name="Shiryaev A."/>
            <person name="Soop K."/>
            <person name="Spirin V."/>
            <person name="Szebenyi C."/>
            <person name="Tomsovsky M."/>
            <person name="Tulloss R.E."/>
            <person name="Uehling J."/>
            <person name="Grigoriev I.V."/>
            <person name="Vagvolgyi C."/>
            <person name="Papp T."/>
            <person name="Martin F.M."/>
            <person name="Miettinen O."/>
            <person name="Hibbett D.S."/>
            <person name="Nagy L.G."/>
        </authorList>
    </citation>
    <scope>NUCLEOTIDE SEQUENCE [LARGE SCALE GENOMIC DNA]</scope>
    <source>
        <strain evidence="11 12">CBS 121175</strain>
    </source>
</reference>
<feature type="domain" description="HSF-type DNA-binding" evidence="10">
    <location>
        <begin position="265"/>
        <end position="289"/>
    </location>
</feature>
<comment type="subunit">
    <text evidence="6">Homotrimer. Homotrimerization increases the affinity of HSF1 to DNA. Interacts with transcriptional coregulator SSA1 on chromatin.</text>
</comment>
<evidence type="ECO:0000256" key="6">
    <source>
        <dbReference type="ARBA" id="ARBA00062171"/>
    </source>
</evidence>
<keyword evidence="9" id="KW-0812">Transmembrane</keyword>
<feature type="compositionally biased region" description="Polar residues" evidence="8">
    <location>
        <begin position="27"/>
        <end position="38"/>
    </location>
</feature>
<dbReference type="Gene3D" id="1.10.10.10">
    <property type="entry name" value="Winged helix-like DNA-binding domain superfamily/Winged helix DNA-binding domain"/>
    <property type="match status" value="1"/>
</dbReference>
<dbReference type="PANTHER" id="PTHR10015:SF361">
    <property type="entry name" value="TRANSCRIPTION FACTOR SKN7"/>
    <property type="match status" value="1"/>
</dbReference>
<feature type="compositionally biased region" description="Polar residues" evidence="8">
    <location>
        <begin position="122"/>
        <end position="140"/>
    </location>
</feature>
<feature type="region of interest" description="Disordered" evidence="8">
    <location>
        <begin position="1"/>
        <end position="223"/>
    </location>
</feature>
<keyword evidence="5" id="KW-0539">Nucleus</keyword>
<keyword evidence="2" id="KW-0805">Transcription regulation</keyword>
<dbReference type="InterPro" id="IPR000232">
    <property type="entry name" value="HSF_DNA-bd"/>
</dbReference>
<feature type="compositionally biased region" description="Low complexity" evidence="8">
    <location>
        <begin position="62"/>
        <end position="106"/>
    </location>
</feature>
<evidence type="ECO:0000313" key="12">
    <source>
        <dbReference type="Proteomes" id="UP000307440"/>
    </source>
</evidence>
<dbReference type="InterPro" id="IPR036390">
    <property type="entry name" value="WH_DNA-bd_sf"/>
</dbReference>
<gene>
    <name evidence="11" type="ORF">FA15DRAFT_234557</name>
</gene>
<feature type="compositionally biased region" description="Polar residues" evidence="8">
    <location>
        <begin position="11"/>
        <end position="20"/>
    </location>
</feature>
<proteinExistence type="inferred from homology"/>
<dbReference type="GO" id="GO:0003700">
    <property type="term" value="F:DNA-binding transcription factor activity"/>
    <property type="evidence" value="ECO:0007669"/>
    <property type="project" value="InterPro"/>
</dbReference>
<evidence type="ECO:0000256" key="2">
    <source>
        <dbReference type="ARBA" id="ARBA00023015"/>
    </source>
</evidence>
<comment type="subcellular location">
    <subcellularLocation>
        <location evidence="1">Nucleus</location>
    </subcellularLocation>
</comment>
<protein>
    <recommendedName>
        <fullName evidence="10">HSF-type DNA-binding domain-containing protein</fullName>
    </recommendedName>
</protein>
<accession>A0A5C3KFG6</accession>
<dbReference type="PROSITE" id="PS00434">
    <property type="entry name" value="HSF_DOMAIN"/>
    <property type="match status" value="1"/>
</dbReference>
<keyword evidence="9" id="KW-0472">Membrane</keyword>
<dbReference type="SMART" id="SM00415">
    <property type="entry name" value="HSF"/>
    <property type="match status" value="1"/>
</dbReference>
<dbReference type="STRING" id="230819.A0A5C3KFG6"/>
<comment type="similarity">
    <text evidence="7">Belongs to the HSF family.</text>
</comment>
<sequence length="415" mass="45251">MEEDSPESHHTNTNSLNPSGQLKPGPQTHQHIHSNLQTFHPFPPPQYLQHQRYYTDINNNHASSTRNPSSAPTSSSPTLLVLPPQSQQQQQQQQTQSAAANWANAPVYSSVPQHHHPIAPAPTSTQLGKRTRKGSSTARRNSCLGPPPELEDSYGLQQQQQQQQGNNTGQPAKKQVKRERRESLSMDIGNANTNTNTNTNNTMGGSGAGPSSHHGHDDPMPSTSDFVKKLYKMLEDPAFQNVVSWGPQGDCFVVKDMNEFTKSILPRMFKHSNFASFVRQLNKYDFHKVKNTDDNQFGEQSWTFRHPDFHADRRDALENIKRKVPAQRKNTQQQQQQQAAAAAAVAAASLLSSSPTSFGAAAGFGAGFGGVGVGGGGGFAGEFSFYFCVKLLLESGLSLATCAFLATSVIVVSSD</sequence>
<keyword evidence="9" id="KW-1133">Transmembrane helix</keyword>
<dbReference type="PRINTS" id="PR00056">
    <property type="entry name" value="HSFDOMAIN"/>
</dbReference>
<evidence type="ECO:0000256" key="9">
    <source>
        <dbReference type="SAM" id="Phobius"/>
    </source>
</evidence>
<keyword evidence="3" id="KW-0238">DNA-binding</keyword>
<dbReference type="SUPFAM" id="SSF46785">
    <property type="entry name" value="Winged helix' DNA-binding domain"/>
    <property type="match status" value="1"/>
</dbReference>
<feature type="transmembrane region" description="Helical" evidence="9">
    <location>
        <begin position="358"/>
        <end position="379"/>
    </location>
</feature>
<evidence type="ECO:0000256" key="7">
    <source>
        <dbReference type="RuleBase" id="RU004020"/>
    </source>
</evidence>
<dbReference type="Pfam" id="PF00447">
    <property type="entry name" value="HSF_DNA-bind"/>
    <property type="match status" value="1"/>
</dbReference>
<dbReference type="FunFam" id="1.10.10.10:FF:000027">
    <property type="entry name" value="Heat shock transcription factor 1"/>
    <property type="match status" value="1"/>
</dbReference>
<keyword evidence="4" id="KW-0804">Transcription</keyword>
<evidence type="ECO:0000259" key="10">
    <source>
        <dbReference type="PROSITE" id="PS00434"/>
    </source>
</evidence>
<name>A0A5C3KFG6_COPMA</name>
<dbReference type="InterPro" id="IPR036388">
    <property type="entry name" value="WH-like_DNA-bd_sf"/>
</dbReference>
<evidence type="ECO:0000313" key="11">
    <source>
        <dbReference type="EMBL" id="TFK18869.1"/>
    </source>
</evidence>
<organism evidence="11 12">
    <name type="scientific">Coprinopsis marcescibilis</name>
    <name type="common">Agaric fungus</name>
    <name type="synonym">Psathyrella marcescibilis</name>
    <dbReference type="NCBI Taxonomy" id="230819"/>
    <lineage>
        <taxon>Eukaryota</taxon>
        <taxon>Fungi</taxon>
        <taxon>Dikarya</taxon>
        <taxon>Basidiomycota</taxon>
        <taxon>Agaricomycotina</taxon>
        <taxon>Agaricomycetes</taxon>
        <taxon>Agaricomycetidae</taxon>
        <taxon>Agaricales</taxon>
        <taxon>Agaricineae</taxon>
        <taxon>Psathyrellaceae</taxon>
        <taxon>Coprinopsis</taxon>
    </lineage>
</organism>
<feature type="transmembrane region" description="Helical" evidence="9">
    <location>
        <begin position="391"/>
        <end position="412"/>
    </location>
</feature>
<evidence type="ECO:0000256" key="1">
    <source>
        <dbReference type="ARBA" id="ARBA00004123"/>
    </source>
</evidence>
<evidence type="ECO:0000256" key="8">
    <source>
        <dbReference type="SAM" id="MobiDB-lite"/>
    </source>
</evidence>
<dbReference type="Proteomes" id="UP000307440">
    <property type="component" value="Unassembled WGS sequence"/>
</dbReference>
<keyword evidence="12" id="KW-1185">Reference proteome</keyword>